<feature type="compositionally biased region" description="Low complexity" evidence="9">
    <location>
        <begin position="127"/>
        <end position="169"/>
    </location>
</feature>
<feature type="transmembrane region" description="Helical" evidence="10">
    <location>
        <begin position="1324"/>
        <end position="1344"/>
    </location>
</feature>
<evidence type="ECO:0000256" key="7">
    <source>
        <dbReference type="ARBA" id="ARBA00023065"/>
    </source>
</evidence>
<evidence type="ECO:0000259" key="12">
    <source>
        <dbReference type="Pfam" id="PF03733"/>
    </source>
</evidence>
<feature type="compositionally biased region" description="Acidic residues" evidence="9">
    <location>
        <begin position="251"/>
        <end position="263"/>
    </location>
</feature>
<feature type="region of interest" description="Disordered" evidence="9">
    <location>
        <begin position="1394"/>
        <end position="1427"/>
    </location>
</feature>
<dbReference type="GO" id="GO:0005774">
    <property type="term" value="C:vacuolar membrane"/>
    <property type="evidence" value="ECO:0007669"/>
    <property type="project" value="UniProtKB-ARBA"/>
</dbReference>
<feature type="compositionally biased region" description="Polar residues" evidence="9">
    <location>
        <begin position="832"/>
        <end position="850"/>
    </location>
</feature>
<evidence type="ECO:0000256" key="9">
    <source>
        <dbReference type="SAM" id="MobiDB-lite"/>
    </source>
</evidence>
<dbReference type="EMBL" id="FMWP01000014">
    <property type="protein sequence ID" value="SCZ89819.1"/>
    <property type="molecule type" value="Genomic_DNA"/>
</dbReference>
<keyword evidence="5 10" id="KW-0812">Transmembrane</keyword>
<name>A0A2X0KAK7_9BASI</name>
<feature type="transmembrane region" description="Helical" evidence="10">
    <location>
        <begin position="1625"/>
        <end position="1646"/>
    </location>
</feature>
<feature type="region of interest" description="Disordered" evidence="9">
    <location>
        <begin position="508"/>
        <end position="648"/>
    </location>
</feature>
<dbReference type="PANTHER" id="PTHR31503">
    <property type="entry name" value="VACUOLAR CALCIUM ION TRANSPORTER"/>
    <property type="match status" value="1"/>
</dbReference>
<reference evidence="14" key="1">
    <citation type="submission" date="2016-10" db="EMBL/GenBank/DDBJ databases">
        <authorList>
            <person name="Jeantristanb JTB J.-T."/>
            <person name="Ricardo R."/>
        </authorList>
    </citation>
    <scope>NUCLEOTIDE SEQUENCE [LARGE SCALE GENOMIC DNA]</scope>
</reference>
<feature type="compositionally biased region" description="Basic and acidic residues" evidence="9">
    <location>
        <begin position="1497"/>
        <end position="1509"/>
    </location>
</feature>
<feature type="transmembrane region" description="Helical" evidence="10">
    <location>
        <begin position="1149"/>
        <end position="1175"/>
    </location>
</feature>
<protein>
    <submittedName>
        <fullName evidence="13">BZ3500_MvSof-1268-A1-R1_Chr1-3g01598 protein</fullName>
    </submittedName>
</protein>
<evidence type="ECO:0000256" key="10">
    <source>
        <dbReference type="SAM" id="Phobius"/>
    </source>
</evidence>
<dbReference type="Pfam" id="PF03733">
    <property type="entry name" value="YccF"/>
    <property type="match status" value="1"/>
</dbReference>
<dbReference type="InterPro" id="IPR005185">
    <property type="entry name" value="YccF"/>
</dbReference>
<feature type="compositionally biased region" description="Acidic residues" evidence="9">
    <location>
        <begin position="632"/>
        <end position="646"/>
    </location>
</feature>
<feature type="region of interest" description="Disordered" evidence="9">
    <location>
        <begin position="1469"/>
        <end position="1510"/>
    </location>
</feature>
<feature type="transmembrane region" description="Helical" evidence="10">
    <location>
        <begin position="1089"/>
        <end position="1109"/>
    </location>
</feature>
<evidence type="ECO:0000259" key="11">
    <source>
        <dbReference type="Pfam" id="PF01699"/>
    </source>
</evidence>
<feature type="transmembrane region" description="Helical" evidence="10">
    <location>
        <begin position="1652"/>
        <end position="1674"/>
    </location>
</feature>
<evidence type="ECO:0000256" key="8">
    <source>
        <dbReference type="ARBA" id="ARBA00023136"/>
    </source>
</evidence>
<feature type="compositionally biased region" description="Basic and acidic residues" evidence="9">
    <location>
        <begin position="264"/>
        <end position="273"/>
    </location>
</feature>
<evidence type="ECO:0000256" key="5">
    <source>
        <dbReference type="ARBA" id="ARBA00022692"/>
    </source>
</evidence>
<feature type="compositionally biased region" description="Low complexity" evidence="9">
    <location>
        <begin position="347"/>
        <end position="361"/>
    </location>
</feature>
<feature type="transmembrane region" description="Helical" evidence="10">
    <location>
        <begin position="1187"/>
        <end position="1209"/>
    </location>
</feature>
<dbReference type="PANTHER" id="PTHR31503:SF10">
    <property type="entry name" value="VNX1 PROTEIN"/>
    <property type="match status" value="1"/>
</dbReference>
<feature type="transmembrane region" description="Helical" evidence="10">
    <location>
        <begin position="731"/>
        <end position="755"/>
    </location>
</feature>
<dbReference type="Proteomes" id="UP000249723">
    <property type="component" value="Unassembled WGS sequence"/>
</dbReference>
<comment type="similarity">
    <text evidence="2">Belongs to the Ca(2+):cation antiporter (CaCA) (TC 2.A.19) family.</text>
</comment>
<dbReference type="InterPro" id="IPR004837">
    <property type="entry name" value="NaCa_Exmemb"/>
</dbReference>
<keyword evidence="3" id="KW-0813">Transport</keyword>
<evidence type="ECO:0000256" key="3">
    <source>
        <dbReference type="ARBA" id="ARBA00022448"/>
    </source>
</evidence>
<feature type="compositionally biased region" description="Basic residues" evidence="9">
    <location>
        <begin position="429"/>
        <end position="439"/>
    </location>
</feature>
<dbReference type="GO" id="GO:0006874">
    <property type="term" value="P:intracellular calcium ion homeostasis"/>
    <property type="evidence" value="ECO:0007669"/>
    <property type="project" value="TreeGrafter"/>
</dbReference>
<feature type="compositionally biased region" description="Low complexity" evidence="9">
    <location>
        <begin position="38"/>
        <end position="62"/>
    </location>
</feature>
<feature type="compositionally biased region" description="Low complexity" evidence="9">
    <location>
        <begin position="182"/>
        <end position="199"/>
    </location>
</feature>
<feature type="region of interest" description="Disordered" evidence="9">
    <location>
        <begin position="1"/>
        <end position="452"/>
    </location>
</feature>
<dbReference type="FunFam" id="1.20.1420.30:FF:000014">
    <property type="entry name" value="Cation/H+ exchanger protein 2"/>
    <property type="match status" value="1"/>
</dbReference>
<dbReference type="Pfam" id="PF01699">
    <property type="entry name" value="Na_Ca_ex"/>
    <property type="match status" value="2"/>
</dbReference>
<dbReference type="Gene3D" id="1.20.1420.30">
    <property type="entry name" value="NCX, central ion-binding region"/>
    <property type="match status" value="1"/>
</dbReference>
<evidence type="ECO:0000313" key="13">
    <source>
        <dbReference type="EMBL" id="SCZ89819.1"/>
    </source>
</evidence>
<feature type="region of interest" description="Disordered" evidence="9">
    <location>
        <begin position="1362"/>
        <end position="1381"/>
    </location>
</feature>
<feature type="compositionally biased region" description="Acidic residues" evidence="9">
    <location>
        <begin position="371"/>
        <end position="381"/>
    </location>
</feature>
<feature type="transmembrane region" description="Helical" evidence="10">
    <location>
        <begin position="1116"/>
        <end position="1137"/>
    </location>
</feature>
<feature type="transmembrane region" description="Helical" evidence="10">
    <location>
        <begin position="1591"/>
        <end position="1613"/>
    </location>
</feature>
<feature type="transmembrane region" description="Helical" evidence="10">
    <location>
        <begin position="1255"/>
        <end position="1275"/>
    </location>
</feature>
<keyword evidence="6 10" id="KW-1133">Transmembrane helix</keyword>
<dbReference type="OrthoDB" id="16982at2759"/>
<feature type="compositionally biased region" description="Basic and acidic residues" evidence="9">
    <location>
        <begin position="417"/>
        <end position="428"/>
    </location>
</feature>
<feature type="compositionally biased region" description="Low complexity" evidence="9">
    <location>
        <begin position="851"/>
        <end position="864"/>
    </location>
</feature>
<gene>
    <name evidence="13" type="ORF">BZ3500_MVSOF-1268-A1-R1_CHR1-3G01598</name>
</gene>
<feature type="compositionally biased region" description="Low complexity" evidence="9">
    <location>
        <begin position="14"/>
        <end position="31"/>
    </location>
</feature>
<dbReference type="InterPro" id="IPR004713">
    <property type="entry name" value="CaH_exchang"/>
</dbReference>
<feature type="region of interest" description="Disordered" evidence="9">
    <location>
        <begin position="823"/>
        <end position="944"/>
    </location>
</feature>
<comment type="subcellular location">
    <subcellularLocation>
        <location evidence="1">Endomembrane system</location>
        <topology evidence="1">Multi-pass membrane protein</topology>
    </subcellularLocation>
</comment>
<evidence type="ECO:0000256" key="1">
    <source>
        <dbReference type="ARBA" id="ARBA00004127"/>
    </source>
</evidence>
<sequence>MAVDTERPEPPQASSSRSSSQPSSRSSSSSSTIVVHNPTSTSASTSSPDSSSTPVPSSSADPVRSRPSPAAISTTETTARTATRTTDHSARGPRSPVSPPHGLASPPVSAPHSRQSSSGASSVIYHSSNPSGASTPSAAATITDHSVASSSNQISTSTSTSTIHPSPLSASACALTFPPVGSQPDPSSTSFPTSSTATPRLASTSQSTGRAALGSIKTRETLMATEEDLESLTVTTPGARARHPFDRRRDDDDENEEGEEGDNDEGRSSERGNEGGYFPSTSRARSSTSGGIAHVPPSPSFSGSGSYASVVSGSARARAGPPSTPTPTPGGGSKTRATSAVGLPPILTSASRRTTARSVSRARLRAGDRDDDHDDDDDDDDRPGLLPTSSTRAERPLSPAPMSREAILLGDREDDEVSVRDRGEELVRKRMKERARVKKVRDLAGTPEPGCAIWTSTKLTSLGVPARWLPQEAEKAATRKREIERAAAMRRTTSSSYYDQGDFEAGQTIGMGLPSTATAHAGPSGDDSARNRSVSRPPAREFTASYASTSAAQGGRTVTEGHGVGRSSSRAPASGEEEWAKGVGRGNIAPSEEGETWSPMFPGRQLSPLRGMSYTSSARGGPVGEEPSSEHTEEEVAEASTEDGDVDGEHALRDAFEADEQTDDDDDINDAEVEYTLKDRQDAINVEHPFGLPIWKPALYKKDRSITRNAEKALHDVPSSTVVRHLAPGNLVWTLFFGTALFIVCTLVAGMLWCVPWGGGKYGRVVWELGGYLFWPFGKYVEGWTDQFDDETSNDSEGSASASAHDHDDIGDVLDEEEEIDRASLRRDLESAGSTYDRSRSQTRSASSPPGGSSQRRASSFGSSHCGDASETHLTVRGVPSSASLRVPGDSAENSRLLAPGGQQSGYGATAATPAGSPRGRGMQRASSEDTVAAPSWRPHDFSKDSSESAHRALRIRALGRTMWWVAFYLIIAPLLLLVCVLCWGLVFTIPMAKLLWVLLRHLNNEPLALHFRSPPKYNAFAAAAPTEIESRFSNNAAAPGLDPHSDQSQLGPPTLANDSGVQYPLMAGQRAPPVSRKSVAAAKRHGRLFGPHSTVLLCTYHAMGLQYYKYTIDGVNILFVNLMSLVFFVILDYFYVSPRVAEHHLGGVLAFIASPACMFVLALLSVIPLSYFIGMAVASISAQSSIGMGAVINASFGSIIEIILYSIALTRAKGELVEGSIVGSILAGVLLMPGASMIGGAMRRKEQKFNARSAGVTSTMLIMAIIGILTPTLFYEIYGSFQLTCTDCDPDHRSGTSESCRTCYYEHINPADDPFYKSTVKILSYYCAVLLVLSYLIGLWFSLRTHASQIWQNAQIKHEPHLPRPASAAPGSHAPNGDRASLHKRIVPSQLLPRHRSSTIGRASGSYTPLQDSTPLVTSTNPEGGVPPMELPEGMSADEFHRAFESVAATGVAIAAPSRVAHLPLASASAGPGGAQTQRSASHVREASAANTNKGAADHDAGAGEGGHDAPNWSRLKSASVLLGCTILYALIAEILVGVVDVVLEGSGIPEKFLGVTLFALVPNTTEFMNAISFAINGNIALSMEIGSAYALQVCLIQAPAMLAFSAFYSIGKETLLHRSFTLVFPRWDVIAIMFSVFLLTYTYIEARANYYRGSILCLSYLVLIGGFAFAPAGRDNNPGLWMTSANFVQELSLRDHALAIFRALFTR</sequence>
<evidence type="ECO:0000256" key="4">
    <source>
        <dbReference type="ARBA" id="ARBA00022553"/>
    </source>
</evidence>
<keyword evidence="14" id="KW-1185">Reference proteome</keyword>
<feature type="transmembrane region" description="Helical" evidence="10">
    <location>
        <begin position="1522"/>
        <end position="1545"/>
    </location>
</feature>
<feature type="domain" description="Inner membrane component" evidence="12">
    <location>
        <begin position="729"/>
        <end position="779"/>
    </location>
</feature>
<dbReference type="InterPro" id="IPR044880">
    <property type="entry name" value="NCX_ion-bd_dom_sf"/>
</dbReference>
<dbReference type="GO" id="GO:0015369">
    <property type="term" value="F:calcium:proton antiporter activity"/>
    <property type="evidence" value="ECO:0007669"/>
    <property type="project" value="TreeGrafter"/>
</dbReference>
<feature type="domain" description="Sodium/calcium exchanger membrane region" evidence="11">
    <location>
        <begin position="1157"/>
        <end position="1286"/>
    </location>
</feature>
<evidence type="ECO:0000313" key="14">
    <source>
        <dbReference type="Proteomes" id="UP000249723"/>
    </source>
</evidence>
<feature type="compositionally biased region" description="Low complexity" evidence="9">
    <location>
        <begin position="280"/>
        <end position="321"/>
    </location>
</feature>
<keyword evidence="4" id="KW-0597">Phosphoprotein</keyword>
<feature type="compositionally biased region" description="Polar residues" evidence="9">
    <location>
        <begin position="1399"/>
        <end position="1423"/>
    </location>
</feature>
<dbReference type="STRING" id="289078.A0A2X0KAK7"/>
<feature type="compositionally biased region" description="Low complexity" evidence="9">
    <location>
        <begin position="74"/>
        <end position="84"/>
    </location>
</feature>
<feature type="transmembrane region" description="Helical" evidence="10">
    <location>
        <begin position="1221"/>
        <end position="1243"/>
    </location>
</feature>
<evidence type="ECO:0000256" key="2">
    <source>
        <dbReference type="ARBA" id="ARBA00008170"/>
    </source>
</evidence>
<evidence type="ECO:0000256" key="6">
    <source>
        <dbReference type="ARBA" id="ARBA00022989"/>
    </source>
</evidence>
<feature type="region of interest" description="Disordered" evidence="9">
    <location>
        <begin position="788"/>
        <end position="811"/>
    </location>
</feature>
<feature type="domain" description="Sodium/calcium exchanger membrane region" evidence="11">
    <location>
        <begin position="1520"/>
        <end position="1666"/>
    </location>
</feature>
<accession>A0A2X0KAK7</accession>
<keyword evidence="8 10" id="KW-0472">Membrane</keyword>
<organism evidence="13 14">
    <name type="scientific">Microbotryum saponariae</name>
    <dbReference type="NCBI Taxonomy" id="289078"/>
    <lineage>
        <taxon>Eukaryota</taxon>
        <taxon>Fungi</taxon>
        <taxon>Dikarya</taxon>
        <taxon>Basidiomycota</taxon>
        <taxon>Pucciniomycotina</taxon>
        <taxon>Microbotryomycetes</taxon>
        <taxon>Microbotryales</taxon>
        <taxon>Microbotryaceae</taxon>
        <taxon>Microbotryum</taxon>
    </lineage>
</organism>
<dbReference type="GO" id="GO:0012505">
    <property type="term" value="C:endomembrane system"/>
    <property type="evidence" value="ECO:0007669"/>
    <property type="project" value="UniProtKB-SubCell"/>
</dbReference>
<keyword evidence="7" id="KW-0406">Ion transport</keyword>
<feature type="transmembrane region" description="Helical" evidence="10">
    <location>
        <begin position="964"/>
        <end position="990"/>
    </location>
</feature>
<feature type="compositionally biased region" description="Polar residues" evidence="9">
    <location>
        <begin position="112"/>
        <end position="126"/>
    </location>
</feature>
<proteinExistence type="inferred from homology"/>